<feature type="domain" description="MPN" evidence="6">
    <location>
        <begin position="7"/>
        <end position="137"/>
    </location>
</feature>
<dbReference type="GO" id="GO:0101005">
    <property type="term" value="F:deubiquitinase activity"/>
    <property type="evidence" value="ECO:0007669"/>
    <property type="project" value="UniProtKB-ARBA"/>
</dbReference>
<dbReference type="GO" id="GO:0033290">
    <property type="term" value="C:eukaryotic 48S preinitiation complex"/>
    <property type="evidence" value="ECO:0007669"/>
    <property type="project" value="UniProtKB-UniRule"/>
</dbReference>
<comment type="subcellular location">
    <subcellularLocation>
        <location evidence="5">Cytoplasm</location>
    </subcellularLocation>
</comment>
<dbReference type="HAMAP" id="MF_03005">
    <property type="entry name" value="eIF3f"/>
    <property type="match status" value="1"/>
</dbReference>
<keyword evidence="1 5" id="KW-0963">Cytoplasm</keyword>
<comment type="function">
    <text evidence="4">Deubiquitinates activated NOTCH1, promoting its nuclear import, thereby acting as a positive regulator of Notch signaling.</text>
</comment>
<proteinExistence type="inferred from homology"/>
<keyword evidence="2 5" id="KW-0396">Initiation factor</keyword>
<dbReference type="Pfam" id="PF01398">
    <property type="entry name" value="JAB"/>
    <property type="match status" value="1"/>
</dbReference>
<dbReference type="InterPro" id="IPR000555">
    <property type="entry name" value="JAMM/MPN+_dom"/>
</dbReference>
<evidence type="ECO:0000313" key="7">
    <source>
        <dbReference type="EMBL" id="JAT34917.1"/>
    </source>
</evidence>
<gene>
    <name evidence="7" type="ORF">g.9711</name>
</gene>
<dbReference type="EMBL" id="GEBQ01005060">
    <property type="protein sequence ID" value="JAT34917.1"/>
    <property type="molecule type" value="Transcribed_RNA"/>
</dbReference>
<dbReference type="InterPro" id="IPR024969">
    <property type="entry name" value="EIF3F/CSN6-like_C"/>
</dbReference>
<dbReference type="GO" id="GO:0071541">
    <property type="term" value="C:eukaryotic translation initiation factor 3 complex, eIF3m"/>
    <property type="evidence" value="ECO:0007669"/>
    <property type="project" value="TreeGrafter"/>
</dbReference>
<name>A0A1B6MG45_9HEMI</name>
<dbReference type="FunFam" id="3.40.140.10:FF:000014">
    <property type="entry name" value="Eukaryotic translation initiation factor 3 subunit F"/>
    <property type="match status" value="1"/>
</dbReference>
<dbReference type="GO" id="GO:0031369">
    <property type="term" value="F:translation initiation factor binding"/>
    <property type="evidence" value="ECO:0007669"/>
    <property type="project" value="InterPro"/>
</dbReference>
<reference evidence="7" key="1">
    <citation type="submission" date="2015-11" db="EMBL/GenBank/DDBJ databases">
        <title>De novo transcriptome assembly of four potential Pierce s Disease insect vectors from Arizona vineyards.</title>
        <authorList>
            <person name="Tassone E.E."/>
        </authorList>
    </citation>
    <scope>NUCLEOTIDE SEQUENCE</scope>
</reference>
<dbReference type="InterPro" id="IPR027531">
    <property type="entry name" value="eIF3f"/>
</dbReference>
<dbReference type="GO" id="GO:0008237">
    <property type="term" value="F:metallopeptidase activity"/>
    <property type="evidence" value="ECO:0007669"/>
    <property type="project" value="InterPro"/>
</dbReference>
<dbReference type="CDD" id="cd08064">
    <property type="entry name" value="MPN_eIF3f"/>
    <property type="match status" value="1"/>
</dbReference>
<comment type="similarity">
    <text evidence="5">Belongs to the eIF-3 subunit F family.</text>
</comment>
<dbReference type="PROSITE" id="PS50249">
    <property type="entry name" value="MPN"/>
    <property type="match status" value="1"/>
</dbReference>
<dbReference type="SMART" id="SM00232">
    <property type="entry name" value="JAB_MPN"/>
    <property type="match status" value="1"/>
</dbReference>
<comment type="subunit">
    <text evidence="5">Component of the eukaryotic translation initiation factor 3 (eIF-3) complex.</text>
</comment>
<comment type="function">
    <text evidence="5">Component of the eukaryotic translation initiation factor 3 (eIF-3) complex, which is involved in protein synthesis of a specialized repertoire of mRNAs and, together with other initiation factors, stimulates binding of mRNA and methionyl-tRNAi to the 40S ribosome. The eIF-3 complex specifically targets and initiates translation of a subset of mRNAs involved in cell proliferation.</text>
</comment>
<dbReference type="GO" id="GO:0016282">
    <property type="term" value="C:eukaryotic 43S preinitiation complex"/>
    <property type="evidence" value="ECO:0007669"/>
    <property type="project" value="UniProtKB-UniRule"/>
</dbReference>
<dbReference type="Pfam" id="PF13012">
    <property type="entry name" value="MitMem_reg"/>
    <property type="match status" value="1"/>
</dbReference>
<dbReference type="AlphaFoldDB" id="A0A1B6MG45"/>
<sequence>MALNLIVRVHPVVLFQIVDAYERRNADAHRVIGTLLGTAEKGVVEVTNCFCVPHKEHEELVEAELTYASDIYEMNMKVNKLENIVGWWATGNEVTCHSSVIHEYYARECTNPVHMTLDTTLSGGHMGIKAYLNVSIGVPGGKSGSMFTPVPVDVLCYEPEVVGIKLCQKTLGVGSKKSVVKPMTDLALIEEASTKLTGLLDHVLAYVDDVLADRKQPDNAVGRALLDMVHSVPTMTPEQFENMFNSNIKDLLMVVTLCQLTKTQLQLNEKLTLLTSI</sequence>
<accession>A0A1B6MG45</accession>
<keyword evidence="3 5" id="KW-0648">Protein biosynthesis</keyword>
<evidence type="ECO:0000259" key="6">
    <source>
        <dbReference type="PROSITE" id="PS50249"/>
    </source>
</evidence>
<evidence type="ECO:0000256" key="4">
    <source>
        <dbReference type="ARBA" id="ARBA00059951"/>
    </source>
</evidence>
<evidence type="ECO:0000256" key="3">
    <source>
        <dbReference type="ARBA" id="ARBA00022917"/>
    </source>
</evidence>
<evidence type="ECO:0000256" key="1">
    <source>
        <dbReference type="ARBA" id="ARBA00022490"/>
    </source>
</evidence>
<dbReference type="GO" id="GO:0003743">
    <property type="term" value="F:translation initiation factor activity"/>
    <property type="evidence" value="ECO:0007669"/>
    <property type="project" value="UniProtKB-UniRule"/>
</dbReference>
<evidence type="ECO:0000256" key="2">
    <source>
        <dbReference type="ARBA" id="ARBA00022540"/>
    </source>
</evidence>
<protein>
    <recommendedName>
        <fullName evidence="5">Eukaryotic translation initiation factor 3 subunit F</fullName>
        <shortName evidence="5">eIF3f</shortName>
    </recommendedName>
    <alternativeName>
        <fullName evidence="5">Eukaryotic translation initiation factor 3 subunit 5</fullName>
    </alternativeName>
</protein>
<dbReference type="PANTHER" id="PTHR10540:SF6">
    <property type="entry name" value="EUKARYOTIC TRANSLATION INITIATION FACTOR 3 SUBUNIT F"/>
    <property type="match status" value="1"/>
</dbReference>
<organism evidence="7">
    <name type="scientific">Graphocephala atropunctata</name>
    <dbReference type="NCBI Taxonomy" id="36148"/>
    <lineage>
        <taxon>Eukaryota</taxon>
        <taxon>Metazoa</taxon>
        <taxon>Ecdysozoa</taxon>
        <taxon>Arthropoda</taxon>
        <taxon>Hexapoda</taxon>
        <taxon>Insecta</taxon>
        <taxon>Pterygota</taxon>
        <taxon>Neoptera</taxon>
        <taxon>Paraneoptera</taxon>
        <taxon>Hemiptera</taxon>
        <taxon>Auchenorrhyncha</taxon>
        <taxon>Membracoidea</taxon>
        <taxon>Cicadellidae</taxon>
        <taxon>Cicadellinae</taxon>
        <taxon>Cicadellini</taxon>
        <taxon>Graphocephala</taxon>
    </lineage>
</organism>
<evidence type="ECO:0000256" key="5">
    <source>
        <dbReference type="HAMAP-Rule" id="MF_03005"/>
    </source>
</evidence>
<dbReference type="PANTHER" id="PTHR10540">
    <property type="entry name" value="EUKARYOTIC TRANSLATION INITIATION FACTOR 3 SUBUNIT F-RELATED"/>
    <property type="match status" value="1"/>
</dbReference>
<dbReference type="GO" id="GO:0001732">
    <property type="term" value="P:formation of cytoplasmic translation initiation complex"/>
    <property type="evidence" value="ECO:0007669"/>
    <property type="project" value="UniProtKB-UniRule"/>
</dbReference>
<dbReference type="Gene3D" id="3.40.140.10">
    <property type="entry name" value="Cytidine Deaminase, domain 2"/>
    <property type="match status" value="1"/>
</dbReference>
<dbReference type="InterPro" id="IPR037518">
    <property type="entry name" value="MPN"/>
</dbReference>